<gene>
    <name evidence="1" type="ORF">H9L22_07845</name>
</gene>
<organism evidence="1 2">
    <name type="scientific">Tessaracoccus defluvii</name>
    <dbReference type="NCBI Taxonomy" id="1285901"/>
    <lineage>
        <taxon>Bacteria</taxon>
        <taxon>Bacillati</taxon>
        <taxon>Actinomycetota</taxon>
        <taxon>Actinomycetes</taxon>
        <taxon>Propionibacteriales</taxon>
        <taxon>Propionibacteriaceae</taxon>
        <taxon>Tessaracoccus</taxon>
    </lineage>
</organism>
<dbReference type="EMBL" id="CP060789">
    <property type="protein sequence ID" value="QNP57174.1"/>
    <property type="molecule type" value="Genomic_DNA"/>
</dbReference>
<evidence type="ECO:0008006" key="3">
    <source>
        <dbReference type="Google" id="ProtNLM"/>
    </source>
</evidence>
<evidence type="ECO:0000313" key="1">
    <source>
        <dbReference type="EMBL" id="QNP57174.1"/>
    </source>
</evidence>
<dbReference type="KEGG" id="tdf:H9L22_07845"/>
<dbReference type="AlphaFoldDB" id="A0A7H0H9F8"/>
<accession>A0A7H0H9F8</accession>
<sequence length="247" mass="27864">MFGILVALLALAPHLWWYALLPAAAVAAWHRIRGRARRVERRHREALLAEASRRYAAVTSEADQLGPVGFAELKGRLQRSKHEFEVEIADQQREWIAKFDAQAEARQLERHLATSYIRDARIPGLGPARKVTLEESGVRSAADVRPESIQNLPGFGAVLTKLVLAWREVHVKNFRFDPLEPTTAKARADGIAVFEARRLAVLASLQDGRDELQRRSKIPDDQWFDMAQRLAAAAEEVEQAKLDIRVL</sequence>
<keyword evidence="2" id="KW-1185">Reference proteome</keyword>
<dbReference type="Proteomes" id="UP000516117">
    <property type="component" value="Chromosome"/>
</dbReference>
<proteinExistence type="predicted"/>
<dbReference type="RefSeq" id="WP_187722267.1">
    <property type="nucleotide sequence ID" value="NZ_CP060789.1"/>
</dbReference>
<evidence type="ECO:0000313" key="2">
    <source>
        <dbReference type="Proteomes" id="UP000516117"/>
    </source>
</evidence>
<reference evidence="1 2" key="1">
    <citation type="submission" date="2020-08" db="EMBL/GenBank/DDBJ databases">
        <title>Genome sequence of Tessaracoccus defluvii JCM 17540T.</title>
        <authorList>
            <person name="Hyun D.-W."/>
            <person name="Bae J.-W."/>
        </authorList>
    </citation>
    <scope>NUCLEOTIDE SEQUENCE [LARGE SCALE GENOMIC DNA]</scope>
    <source>
        <strain evidence="1 2">JCM 17540</strain>
    </source>
</reference>
<protein>
    <recommendedName>
        <fullName evidence="3">Helix-hairpin-helix domain-containing protein</fullName>
    </recommendedName>
</protein>
<name>A0A7H0H9F8_9ACTN</name>